<name>A0A818ECR8_9BILA</name>
<gene>
    <name evidence="4" type="ORF">FME351_LOCUS13793</name>
    <name evidence="3" type="ORF">KIK155_LOCUS979</name>
    <name evidence="2" type="ORF">TIS948_LOCUS2107</name>
    <name evidence="6" type="ORF">TOA249_LOCUS9113</name>
    <name evidence="5" type="ORF">TSG867_LOCUS19659</name>
    <name evidence="7" type="ORF">UJA718_LOCUS36593</name>
</gene>
<evidence type="ECO:0000313" key="3">
    <source>
        <dbReference type="EMBL" id="CAF3325682.1"/>
    </source>
</evidence>
<reference evidence="4" key="1">
    <citation type="submission" date="2021-02" db="EMBL/GenBank/DDBJ databases">
        <authorList>
            <person name="Nowell W R."/>
        </authorList>
    </citation>
    <scope>NUCLEOTIDE SEQUENCE</scope>
</reference>
<keyword evidence="1" id="KW-0175">Coiled coil</keyword>
<dbReference type="EMBL" id="CAJNXB010000062">
    <property type="protein sequence ID" value="CAF3014236.1"/>
    <property type="molecule type" value="Genomic_DNA"/>
</dbReference>
<dbReference type="Proteomes" id="UP000663825">
    <property type="component" value="Unassembled WGS sequence"/>
</dbReference>
<evidence type="ECO:0000313" key="7">
    <source>
        <dbReference type="EMBL" id="CAF4708128.1"/>
    </source>
</evidence>
<proteinExistence type="predicted"/>
<accession>A0A818ECR8</accession>
<dbReference type="EMBL" id="CAJOBS010000446">
    <property type="protein sequence ID" value="CAF4578635.1"/>
    <property type="molecule type" value="Genomic_DNA"/>
</dbReference>
<keyword evidence="9" id="KW-1185">Reference proteome</keyword>
<organism evidence="4 8">
    <name type="scientific">Rotaria socialis</name>
    <dbReference type="NCBI Taxonomy" id="392032"/>
    <lineage>
        <taxon>Eukaryota</taxon>
        <taxon>Metazoa</taxon>
        <taxon>Spiralia</taxon>
        <taxon>Gnathifera</taxon>
        <taxon>Rotifera</taxon>
        <taxon>Eurotatoria</taxon>
        <taxon>Bdelloidea</taxon>
        <taxon>Philodinida</taxon>
        <taxon>Philodinidae</taxon>
        <taxon>Rotaria</taxon>
    </lineage>
</organism>
<protein>
    <submittedName>
        <fullName evidence="4">Uncharacterized protein</fullName>
    </submittedName>
</protein>
<dbReference type="Proteomes" id="UP000663865">
    <property type="component" value="Unassembled WGS sequence"/>
</dbReference>
<dbReference type="Proteomes" id="UP000663838">
    <property type="component" value="Unassembled WGS sequence"/>
</dbReference>
<evidence type="ECO:0000313" key="8">
    <source>
        <dbReference type="Proteomes" id="UP000663869"/>
    </source>
</evidence>
<dbReference type="Proteomes" id="UP000663862">
    <property type="component" value="Unassembled WGS sequence"/>
</dbReference>
<dbReference type="Proteomes" id="UP000663873">
    <property type="component" value="Unassembled WGS sequence"/>
</dbReference>
<comment type="caution">
    <text evidence="4">The sequence shown here is derived from an EMBL/GenBank/DDBJ whole genome shotgun (WGS) entry which is preliminary data.</text>
</comment>
<evidence type="ECO:0000313" key="6">
    <source>
        <dbReference type="EMBL" id="CAF4578635.1"/>
    </source>
</evidence>
<dbReference type="EMBL" id="CAJNYU010001691">
    <property type="protein sequence ID" value="CAF3456822.1"/>
    <property type="molecule type" value="Genomic_DNA"/>
</dbReference>
<evidence type="ECO:0000313" key="9">
    <source>
        <dbReference type="Proteomes" id="UP000663873"/>
    </source>
</evidence>
<sequence>MASGTTKQPCVNCNKGGGVATCGGCQQWFCAKHFNEHRQELSTQLDDIGQEHDLLQRDLVPENTTHSLLSYVNNWEKKSIAKIQIAAEEARRDLEEYLAHSRQRLKLYLDEVTKEIKAVRESDDYTEAELTKWMDQMNKIRKMLEKPSNIRIIDNNDTQSAIHLIEIVYTEMTDRIVKSAEQAPMVLRSGHSKYQLPNSLENTFYNSEEPAKTISSVAMRVGALVGE</sequence>
<dbReference type="EMBL" id="CAJOBQ010001389">
    <property type="protein sequence ID" value="CAF4482783.1"/>
    <property type="molecule type" value="Genomic_DNA"/>
</dbReference>
<dbReference type="OrthoDB" id="10040545at2759"/>
<evidence type="ECO:0000313" key="5">
    <source>
        <dbReference type="EMBL" id="CAF4482783.1"/>
    </source>
</evidence>
<evidence type="ECO:0000313" key="2">
    <source>
        <dbReference type="EMBL" id="CAF3014236.1"/>
    </source>
</evidence>
<dbReference type="Proteomes" id="UP000663869">
    <property type="component" value="Unassembled WGS sequence"/>
</dbReference>
<evidence type="ECO:0000313" key="4">
    <source>
        <dbReference type="EMBL" id="CAF3456822.1"/>
    </source>
</evidence>
<evidence type="ECO:0000256" key="1">
    <source>
        <dbReference type="SAM" id="Coils"/>
    </source>
</evidence>
<dbReference type="EMBL" id="CAJNYV010000026">
    <property type="protein sequence ID" value="CAF3325682.1"/>
    <property type="molecule type" value="Genomic_DNA"/>
</dbReference>
<feature type="coiled-coil region" evidence="1">
    <location>
        <begin position="38"/>
        <end position="100"/>
    </location>
</feature>
<dbReference type="AlphaFoldDB" id="A0A818ECR8"/>
<dbReference type="EMBL" id="CAJOBP010035440">
    <property type="protein sequence ID" value="CAF4708128.1"/>
    <property type="molecule type" value="Genomic_DNA"/>
</dbReference>